<dbReference type="EMBL" id="JBANEI010000010">
    <property type="protein sequence ID" value="MEI2682922.1"/>
    <property type="molecule type" value="Genomic_DNA"/>
</dbReference>
<feature type="transmembrane region" description="Helical" evidence="1">
    <location>
        <begin position="143"/>
        <end position="161"/>
    </location>
</feature>
<comment type="caution">
    <text evidence="2">The sequence shown here is derived from an EMBL/GenBank/DDBJ whole genome shotgun (WGS) entry which is preliminary data.</text>
</comment>
<keyword evidence="3" id="KW-1185">Reference proteome</keyword>
<evidence type="ECO:0000313" key="3">
    <source>
        <dbReference type="Proteomes" id="UP001306592"/>
    </source>
</evidence>
<keyword evidence="1" id="KW-1133">Transmembrane helix</keyword>
<keyword evidence="1" id="KW-0472">Membrane</keyword>
<feature type="transmembrane region" description="Helical" evidence="1">
    <location>
        <begin position="167"/>
        <end position="184"/>
    </location>
</feature>
<sequence>MKYSVMSNAAWMMSEKIVSVFGVIFVTSYVAKSFGPAIFGQIAFSASLFSIVQTIAIFGTETILFKSISKSASKGMRLMAVAKSLRLTLLLVLSLPVLLYVWLTMRENFIVFAVASFISAMFVTQDIFSVYNNARLESRMNTVANATGMILSFAISFGVAWFKLSPLLLSLSIVAVTLVPYLIKRSRFYQTNSISPPPRRKRRNYLRYLLHAGLPLAISSVFISIQVKTAQFFLVGVGSAHELGLFTAANTISASWIFIPVAIITSCFSEIFRERGDVAVKLASRLYGYVMAVSFLMLSLVTLFGDRIINSLYGQDYTQSGNLITLLSLATCFSAMGTVAYRYMVKEGGFNYLLVKVILLVVIGLATSYFFIHSWGLTGAAWSVFVTELLSLTIMNYFFKNGVILKIQLSSLNYKTYR</sequence>
<dbReference type="PANTHER" id="PTHR43424">
    <property type="entry name" value="LOCUS PUTATIVE PROTEIN 1-RELATED"/>
    <property type="match status" value="1"/>
</dbReference>
<accession>A0ABU8DHF7</accession>
<feature type="transmembrane region" description="Helical" evidence="1">
    <location>
        <begin position="245"/>
        <end position="265"/>
    </location>
</feature>
<gene>
    <name evidence="2" type="ORF">V8N49_14790</name>
</gene>
<organism evidence="2 3">
    <name type="scientific">Erwinia aphidicola</name>
    <dbReference type="NCBI Taxonomy" id="68334"/>
    <lineage>
        <taxon>Bacteria</taxon>
        <taxon>Pseudomonadati</taxon>
        <taxon>Pseudomonadota</taxon>
        <taxon>Gammaproteobacteria</taxon>
        <taxon>Enterobacterales</taxon>
        <taxon>Erwiniaceae</taxon>
        <taxon>Erwinia</taxon>
    </lineage>
</organism>
<dbReference type="RefSeq" id="WP_048917546.1">
    <property type="nucleotide sequence ID" value="NZ_CAKKMT010000002.1"/>
</dbReference>
<feature type="transmembrane region" description="Helical" evidence="1">
    <location>
        <begin position="85"/>
        <end position="103"/>
    </location>
</feature>
<protein>
    <submittedName>
        <fullName evidence="2">Polysaccharide biosynthesis protein</fullName>
    </submittedName>
</protein>
<evidence type="ECO:0000313" key="2">
    <source>
        <dbReference type="EMBL" id="MEI2682922.1"/>
    </source>
</evidence>
<proteinExistence type="predicted"/>
<feature type="transmembrane region" description="Helical" evidence="1">
    <location>
        <begin position="324"/>
        <end position="341"/>
    </location>
</feature>
<dbReference type="PANTHER" id="PTHR43424:SF1">
    <property type="entry name" value="LOCUS PUTATIVE PROTEIN 1-RELATED"/>
    <property type="match status" value="1"/>
</dbReference>
<dbReference type="Proteomes" id="UP001306592">
    <property type="component" value="Unassembled WGS sequence"/>
</dbReference>
<feature type="transmembrane region" description="Helical" evidence="1">
    <location>
        <begin position="379"/>
        <end position="399"/>
    </location>
</feature>
<name>A0ABU8DHF7_ERWAP</name>
<feature type="transmembrane region" description="Helical" evidence="1">
    <location>
        <begin position="353"/>
        <end position="373"/>
    </location>
</feature>
<keyword evidence="1" id="KW-0812">Transmembrane</keyword>
<evidence type="ECO:0000256" key="1">
    <source>
        <dbReference type="SAM" id="Phobius"/>
    </source>
</evidence>
<feature type="transmembrane region" description="Helical" evidence="1">
    <location>
        <begin position="205"/>
        <end position="225"/>
    </location>
</feature>
<dbReference type="GeneID" id="89474019"/>
<feature type="transmembrane region" description="Helical" evidence="1">
    <location>
        <begin position="109"/>
        <end position="131"/>
    </location>
</feature>
<feature type="transmembrane region" description="Helical" evidence="1">
    <location>
        <begin position="43"/>
        <end position="64"/>
    </location>
</feature>
<reference evidence="2 3" key="1">
    <citation type="submission" date="2024-02" db="EMBL/GenBank/DDBJ databases">
        <title>First report Erwinia aphidicola in onion in Chile.</title>
        <authorList>
            <person name="Valenzuela M."/>
            <person name="Pena M."/>
            <person name="Dutta B."/>
        </authorList>
    </citation>
    <scope>NUCLEOTIDE SEQUENCE [LARGE SCALE GENOMIC DNA]</scope>
    <source>
        <strain evidence="2 3">QCJ3A</strain>
    </source>
</reference>
<dbReference type="InterPro" id="IPR052556">
    <property type="entry name" value="PolySynth_Transporter"/>
</dbReference>
<feature type="transmembrane region" description="Helical" evidence="1">
    <location>
        <begin position="286"/>
        <end position="304"/>
    </location>
</feature>